<evidence type="ECO:0000313" key="3">
    <source>
        <dbReference type="Proteomes" id="UP001161497"/>
    </source>
</evidence>
<proteinExistence type="predicted"/>
<evidence type="ECO:0008006" key="4">
    <source>
        <dbReference type="Google" id="ProtNLM"/>
    </source>
</evidence>
<feature type="compositionally biased region" description="Basic residues" evidence="1">
    <location>
        <begin position="17"/>
        <end position="27"/>
    </location>
</feature>
<feature type="region of interest" description="Disordered" evidence="1">
    <location>
        <begin position="1"/>
        <end position="27"/>
    </location>
</feature>
<evidence type="ECO:0000313" key="2">
    <source>
        <dbReference type="EMBL" id="CAI9085548.1"/>
    </source>
</evidence>
<protein>
    <recommendedName>
        <fullName evidence="4">Transposase</fullName>
    </recommendedName>
</protein>
<sequence>MFSQMTTERNRENGLRSKPRRIHKHNLGKKKRLSRLFKAETEIGRRVGLSLRQLLKLQRPSVIVSESLDFRGKALSKELSRRLLQMRSCVLQERIQLLAPGGGSRRELVNPAYSSLALSEVLLCPSKEPCRRQVYMSVLRVREPCRSDWRMQPQRERIGDPKNIVENPAVPIACDAFGEVFSQEREPTRLETR</sequence>
<keyword evidence="3" id="KW-1185">Reference proteome</keyword>
<evidence type="ECO:0000256" key="1">
    <source>
        <dbReference type="SAM" id="MobiDB-lite"/>
    </source>
</evidence>
<organism evidence="2 3">
    <name type="scientific">Candidatus Methylacidiphilum fumarolicum</name>
    <dbReference type="NCBI Taxonomy" id="591154"/>
    <lineage>
        <taxon>Bacteria</taxon>
        <taxon>Pseudomonadati</taxon>
        <taxon>Verrucomicrobiota</taxon>
        <taxon>Methylacidiphilae</taxon>
        <taxon>Methylacidiphilales</taxon>
        <taxon>Methylacidiphilaceae</taxon>
        <taxon>Methylacidiphilum (ex Ratnadevi et al. 2023)</taxon>
    </lineage>
</organism>
<name>A0ABM9IDB0_9BACT</name>
<accession>A0ABM9IDB0</accession>
<dbReference type="EMBL" id="OX458932">
    <property type="protein sequence ID" value="CAI9085548.1"/>
    <property type="molecule type" value="Genomic_DNA"/>
</dbReference>
<gene>
    <name evidence="2" type="ORF">MFUM_1188</name>
</gene>
<dbReference type="Proteomes" id="UP001161497">
    <property type="component" value="Chromosome"/>
</dbReference>
<reference evidence="2" key="1">
    <citation type="submission" date="2023-03" db="EMBL/GenBank/DDBJ databases">
        <authorList>
            <person name="Cremers G."/>
            <person name="Picone N."/>
        </authorList>
    </citation>
    <scope>NUCLEOTIDE SEQUENCE</scope>
    <source>
        <strain evidence="2">Sample_alias</strain>
    </source>
</reference>